<proteinExistence type="predicted"/>
<organism evidence="2 3">
    <name type="scientific">Sphingobium yanoikuyae</name>
    <name type="common">Sphingomonas yanoikuyae</name>
    <dbReference type="NCBI Taxonomy" id="13690"/>
    <lineage>
        <taxon>Bacteria</taxon>
        <taxon>Pseudomonadati</taxon>
        <taxon>Pseudomonadota</taxon>
        <taxon>Alphaproteobacteria</taxon>
        <taxon>Sphingomonadales</taxon>
        <taxon>Sphingomonadaceae</taxon>
        <taxon>Sphingobium</taxon>
    </lineage>
</organism>
<keyword evidence="1" id="KW-0472">Membrane</keyword>
<gene>
    <name evidence="2" type="ORF">A6768_07680</name>
</gene>
<evidence type="ECO:0000256" key="1">
    <source>
        <dbReference type="SAM" id="Phobius"/>
    </source>
</evidence>
<dbReference type="AlphaFoldDB" id="A0A291MYD1"/>
<evidence type="ECO:0000313" key="2">
    <source>
        <dbReference type="EMBL" id="ATI79910.1"/>
    </source>
</evidence>
<protein>
    <submittedName>
        <fullName evidence="2">Uncharacterized protein</fullName>
    </submittedName>
</protein>
<reference evidence="2 3" key="1">
    <citation type="submission" date="2017-10" db="EMBL/GenBank/DDBJ databases">
        <title>Sphingobium yanoikuyae S72.</title>
        <authorList>
            <person name="Sanchez E."/>
            <person name="Bustos P."/>
            <person name="Mendoza P."/>
            <person name="Guo X."/>
            <person name="Mendoza A."/>
        </authorList>
    </citation>
    <scope>NUCLEOTIDE SEQUENCE [LARGE SCALE GENOMIC DNA]</scope>
    <source>
        <strain evidence="2 3">S72</strain>
    </source>
</reference>
<evidence type="ECO:0000313" key="3">
    <source>
        <dbReference type="Proteomes" id="UP000219422"/>
    </source>
</evidence>
<keyword evidence="1" id="KW-1133">Transmembrane helix</keyword>
<dbReference type="EMBL" id="CP023741">
    <property type="protein sequence ID" value="ATI79910.1"/>
    <property type="molecule type" value="Genomic_DNA"/>
</dbReference>
<dbReference type="Proteomes" id="UP000219422">
    <property type="component" value="Chromosome"/>
</dbReference>
<feature type="transmembrane region" description="Helical" evidence="1">
    <location>
        <begin position="49"/>
        <end position="68"/>
    </location>
</feature>
<name>A0A291MYD1_SPHYA</name>
<feature type="transmembrane region" description="Helical" evidence="1">
    <location>
        <begin position="17"/>
        <end position="37"/>
    </location>
</feature>
<sequence length="81" mass="8503">MVAAMNGFASSTPSQTAIRLLVAGFLLLLVHLAIVLLADGVSGERLRAVGLMLGAVSFTAFAAALWGGSGRPALPWWRRRP</sequence>
<dbReference type="KEGG" id="sya:A6768_07680"/>
<keyword evidence="1" id="KW-0812">Transmembrane</keyword>
<accession>A0A291MYD1</accession>